<gene>
    <name evidence="1" type="ORF">S01H4_28250</name>
</gene>
<dbReference type="AlphaFoldDB" id="X1AM04"/>
<accession>X1AM04</accession>
<sequence>GLAKLAASMNVTVVIGDRFSISDANTIDFSSDVSVYGVSVFGVSRFSVAVSETFREPLKTTVYGKSAYIIIDQTANDKNFQLISLFLEAMKDTSQFT</sequence>
<comment type="caution">
    <text evidence="1">The sequence shown here is derived from an EMBL/GenBank/DDBJ whole genome shotgun (WGS) entry which is preliminary data.</text>
</comment>
<organism evidence="1">
    <name type="scientific">marine sediment metagenome</name>
    <dbReference type="NCBI Taxonomy" id="412755"/>
    <lineage>
        <taxon>unclassified sequences</taxon>
        <taxon>metagenomes</taxon>
        <taxon>ecological metagenomes</taxon>
    </lineage>
</organism>
<evidence type="ECO:0000313" key="1">
    <source>
        <dbReference type="EMBL" id="GAG83624.1"/>
    </source>
</evidence>
<proteinExistence type="predicted"/>
<dbReference type="EMBL" id="BART01013996">
    <property type="protein sequence ID" value="GAG83624.1"/>
    <property type="molecule type" value="Genomic_DNA"/>
</dbReference>
<protein>
    <submittedName>
        <fullName evidence="1">Uncharacterized protein</fullName>
    </submittedName>
</protein>
<name>X1AM04_9ZZZZ</name>
<reference evidence="1" key="1">
    <citation type="journal article" date="2014" name="Front. Microbiol.">
        <title>High frequency of phylogenetically diverse reductive dehalogenase-homologous genes in deep subseafloor sedimentary metagenomes.</title>
        <authorList>
            <person name="Kawai M."/>
            <person name="Futagami T."/>
            <person name="Toyoda A."/>
            <person name="Takaki Y."/>
            <person name="Nishi S."/>
            <person name="Hori S."/>
            <person name="Arai W."/>
            <person name="Tsubouchi T."/>
            <person name="Morono Y."/>
            <person name="Uchiyama I."/>
            <person name="Ito T."/>
            <person name="Fujiyama A."/>
            <person name="Inagaki F."/>
            <person name="Takami H."/>
        </authorList>
    </citation>
    <scope>NUCLEOTIDE SEQUENCE</scope>
    <source>
        <strain evidence="1">Expedition CK06-06</strain>
    </source>
</reference>
<feature type="non-terminal residue" evidence="1">
    <location>
        <position position="1"/>
    </location>
</feature>